<keyword evidence="2 5" id="KW-0560">Oxidoreductase</keyword>
<feature type="domain" description="Gfo/Idh/MocA-like oxidoreductase C-terminal" evidence="4">
    <location>
        <begin position="137"/>
        <end position="331"/>
    </location>
</feature>
<evidence type="ECO:0000313" key="6">
    <source>
        <dbReference type="Proteomes" id="UP000568839"/>
    </source>
</evidence>
<dbReference type="RefSeq" id="WP_184402709.1">
    <property type="nucleotide sequence ID" value="NZ_JACHHJ010000001.1"/>
</dbReference>
<dbReference type="Pfam" id="PF01408">
    <property type="entry name" value="GFO_IDH_MocA"/>
    <property type="match status" value="1"/>
</dbReference>
<evidence type="ECO:0000256" key="2">
    <source>
        <dbReference type="ARBA" id="ARBA00023002"/>
    </source>
</evidence>
<dbReference type="Gene3D" id="3.30.360.10">
    <property type="entry name" value="Dihydrodipicolinate Reductase, domain 2"/>
    <property type="match status" value="1"/>
</dbReference>
<feature type="domain" description="Gfo/Idh/MocA-like oxidoreductase N-terminal" evidence="3">
    <location>
        <begin position="5"/>
        <end position="125"/>
    </location>
</feature>
<evidence type="ECO:0000259" key="4">
    <source>
        <dbReference type="Pfam" id="PF02894"/>
    </source>
</evidence>
<dbReference type="Pfam" id="PF02894">
    <property type="entry name" value="GFO_IDH_MocA_C"/>
    <property type="match status" value="1"/>
</dbReference>
<organism evidence="5 6">
    <name type="scientific">Geomicrobium halophilum</name>
    <dbReference type="NCBI Taxonomy" id="549000"/>
    <lineage>
        <taxon>Bacteria</taxon>
        <taxon>Bacillati</taxon>
        <taxon>Bacillota</taxon>
        <taxon>Bacilli</taxon>
        <taxon>Bacillales</taxon>
        <taxon>Geomicrobium</taxon>
    </lineage>
</organism>
<evidence type="ECO:0000313" key="5">
    <source>
        <dbReference type="EMBL" id="MBB6448764.1"/>
    </source>
</evidence>
<accession>A0A841PM27</accession>
<dbReference type="GO" id="GO:0000166">
    <property type="term" value="F:nucleotide binding"/>
    <property type="evidence" value="ECO:0007669"/>
    <property type="project" value="InterPro"/>
</dbReference>
<dbReference type="Gene3D" id="3.40.50.720">
    <property type="entry name" value="NAD(P)-binding Rossmann-like Domain"/>
    <property type="match status" value="1"/>
</dbReference>
<evidence type="ECO:0000259" key="3">
    <source>
        <dbReference type="Pfam" id="PF01408"/>
    </source>
</evidence>
<dbReference type="InterPro" id="IPR036291">
    <property type="entry name" value="NAD(P)-bd_dom_sf"/>
</dbReference>
<dbReference type="PANTHER" id="PTHR42840:SF3">
    <property type="entry name" value="BINDING ROSSMANN FOLD OXIDOREDUCTASE, PUTATIVE (AFU_ORTHOLOGUE AFUA_2G10240)-RELATED"/>
    <property type="match status" value="1"/>
</dbReference>
<keyword evidence="6" id="KW-1185">Reference proteome</keyword>
<sequence>MTQQVRCAVLGLGRLGYYHAKNMITAVTSASLTIVVDPMPGRAEQVASDLGVEKYSDSPSEVMKDPDIDAVIIVTPTSTHAKMITLAAEHGKQIFVEKPLTLNVEESKAVSKVIEETGVICQVGFMRRFDPAYADAKKRIDSGEIGDPIYFKGFTRDQGSPPADFIRHSGGLFVDCSIHDYDIARYLMGSEITSVSGHGRILKYEFMKECNDIDQALSYIEFESGAAGDVEASRISPYGHDIRAEIIGTKGSIFVGTLRNQDVTVQTAAGSTYEIIPDFQTRFHDAYCLELQHFVECVQNKTKPIVNDVDATINLEIALAATESLHSRRPVYFKKTTV</sequence>
<dbReference type="PANTHER" id="PTHR42840">
    <property type="entry name" value="NAD(P)-BINDING ROSSMANN-FOLD SUPERFAMILY PROTEIN-RELATED"/>
    <property type="match status" value="1"/>
</dbReference>
<comment type="similarity">
    <text evidence="1">Belongs to the Gfo/Idh/MocA family.</text>
</comment>
<protein>
    <submittedName>
        <fullName evidence="5">Scyllo-inositol 2-dehydrogenase (NAD+)</fullName>
        <ecNumber evidence="5">1.1.1.370</ecNumber>
    </submittedName>
</protein>
<dbReference type="Proteomes" id="UP000568839">
    <property type="component" value="Unassembled WGS sequence"/>
</dbReference>
<dbReference type="EMBL" id="JACHHJ010000001">
    <property type="protein sequence ID" value="MBB6448764.1"/>
    <property type="molecule type" value="Genomic_DNA"/>
</dbReference>
<reference evidence="5 6" key="1">
    <citation type="submission" date="2020-08" db="EMBL/GenBank/DDBJ databases">
        <title>Genomic Encyclopedia of Type Strains, Phase IV (KMG-IV): sequencing the most valuable type-strain genomes for metagenomic binning, comparative biology and taxonomic classification.</title>
        <authorList>
            <person name="Goeker M."/>
        </authorList>
    </citation>
    <scope>NUCLEOTIDE SEQUENCE [LARGE SCALE GENOMIC DNA]</scope>
    <source>
        <strain evidence="5 6">DSM 21769</strain>
    </source>
</reference>
<dbReference type="InterPro" id="IPR000683">
    <property type="entry name" value="Gfo/Idh/MocA-like_OxRdtase_N"/>
</dbReference>
<dbReference type="AlphaFoldDB" id="A0A841PM27"/>
<dbReference type="GO" id="GO:0016491">
    <property type="term" value="F:oxidoreductase activity"/>
    <property type="evidence" value="ECO:0007669"/>
    <property type="project" value="UniProtKB-KW"/>
</dbReference>
<evidence type="ECO:0000256" key="1">
    <source>
        <dbReference type="ARBA" id="ARBA00010928"/>
    </source>
</evidence>
<dbReference type="EC" id="1.1.1.370" evidence="5"/>
<dbReference type="InterPro" id="IPR004104">
    <property type="entry name" value="Gfo/Idh/MocA-like_OxRdtase_C"/>
</dbReference>
<gene>
    <name evidence="5" type="ORF">HNR44_000713</name>
</gene>
<name>A0A841PM27_9BACL</name>
<dbReference type="SUPFAM" id="SSF55347">
    <property type="entry name" value="Glyceraldehyde-3-phosphate dehydrogenase-like, C-terminal domain"/>
    <property type="match status" value="1"/>
</dbReference>
<dbReference type="SUPFAM" id="SSF51735">
    <property type="entry name" value="NAD(P)-binding Rossmann-fold domains"/>
    <property type="match status" value="1"/>
</dbReference>
<proteinExistence type="inferred from homology"/>
<comment type="caution">
    <text evidence="5">The sequence shown here is derived from an EMBL/GenBank/DDBJ whole genome shotgun (WGS) entry which is preliminary data.</text>
</comment>